<gene>
    <name evidence="2" type="ORF">V5N11_030480</name>
</gene>
<evidence type="ECO:0000313" key="3">
    <source>
        <dbReference type="Proteomes" id="UP001558713"/>
    </source>
</evidence>
<dbReference type="Proteomes" id="UP001558713">
    <property type="component" value="Unassembled WGS sequence"/>
</dbReference>
<accession>A0ABD0ZH06</accession>
<dbReference type="PANTHER" id="PTHR31370:SF2">
    <property type="entry name" value="OS08G0105100 PROTEIN"/>
    <property type="match status" value="1"/>
</dbReference>
<proteinExistence type="predicted"/>
<dbReference type="PANTHER" id="PTHR31370">
    <property type="entry name" value="F-BOX PROTEIN FAMILY-LIKE"/>
    <property type="match status" value="1"/>
</dbReference>
<dbReference type="InterPro" id="IPR040275">
    <property type="entry name" value="At5g39450-like"/>
</dbReference>
<dbReference type="InterPro" id="IPR001810">
    <property type="entry name" value="F-box_dom"/>
</dbReference>
<dbReference type="Pfam" id="PF12014">
    <property type="entry name" value="Cyclin_D1_bind"/>
    <property type="match status" value="1"/>
</dbReference>
<feature type="domain" description="F-box" evidence="1">
    <location>
        <begin position="8"/>
        <end position="54"/>
    </location>
</feature>
<sequence>MNTESFGVSSLLSLPGDVFSVISCFLSPSDICNLILCSKSLCALVDSEKTWLVQCEEVKVLPLVEIIQWRVGISSYKVLCRFLVQVVKPLVGIWVHQNPELGNVVYVMPGFLSVVGCRIISQAVGPSWIQEGQVMWSPVFEIICGFNGSTGFFLHGRDKEGSCLYPGFVLGIEKTCNVLLLEVEPRRENSFCDDIEIEKTYSRKVYKRQGKNKGAVPFWKLAFSDRKNLLSIVTRHVGLHVVEPLSGMLFPAKNDDEAMLLERRIMLLKMHKFGRNWKHMNLEADEQLCYNPMQVDINEMWENLGDEIDDEMDEREDPKEVAPKKRFSTFVRNGINHILGKSSSSKNTPPSSIEIRHSNRQNFLSSGETFGLSLKASYTEISTYQGWPYMYVNRFSLYKLPIKNPIDNQEYAGLWGGTFGWPTGKCIEDNLRKALFLLMLTYEESEEYSERVLIGMKILEGERFAQYPNGSAMFVVNIDTPSFEPFPFDADRKDFEHSYKGEGITDGYGFRYPGSKPGSLFVISNDLLAFVWQETKNVITLKRLNLEEKLKTGLGSCVTPLPPTKNFTYMKRSYFNVFDKSSTSTSSSE</sequence>
<evidence type="ECO:0000259" key="1">
    <source>
        <dbReference type="PROSITE" id="PS50181"/>
    </source>
</evidence>
<dbReference type="InterPro" id="IPR036047">
    <property type="entry name" value="F-box-like_dom_sf"/>
</dbReference>
<comment type="caution">
    <text evidence="2">The sequence shown here is derived from an EMBL/GenBank/DDBJ whole genome shotgun (WGS) entry which is preliminary data.</text>
</comment>
<dbReference type="SUPFAM" id="SSF81383">
    <property type="entry name" value="F-box domain"/>
    <property type="match status" value="1"/>
</dbReference>
<name>A0ABD0ZH06_CARAN</name>
<organism evidence="2 3">
    <name type="scientific">Cardamine amara subsp. amara</name>
    <dbReference type="NCBI Taxonomy" id="228776"/>
    <lineage>
        <taxon>Eukaryota</taxon>
        <taxon>Viridiplantae</taxon>
        <taxon>Streptophyta</taxon>
        <taxon>Embryophyta</taxon>
        <taxon>Tracheophyta</taxon>
        <taxon>Spermatophyta</taxon>
        <taxon>Magnoliopsida</taxon>
        <taxon>eudicotyledons</taxon>
        <taxon>Gunneridae</taxon>
        <taxon>Pentapetalae</taxon>
        <taxon>rosids</taxon>
        <taxon>malvids</taxon>
        <taxon>Brassicales</taxon>
        <taxon>Brassicaceae</taxon>
        <taxon>Cardamineae</taxon>
        <taxon>Cardamine</taxon>
    </lineage>
</organism>
<dbReference type="EMBL" id="JBANAX010000891">
    <property type="protein sequence ID" value="KAL1189624.1"/>
    <property type="molecule type" value="Genomic_DNA"/>
</dbReference>
<evidence type="ECO:0000313" key="2">
    <source>
        <dbReference type="EMBL" id="KAL1189624.1"/>
    </source>
</evidence>
<dbReference type="Pfam" id="PF00646">
    <property type="entry name" value="F-box"/>
    <property type="match status" value="1"/>
</dbReference>
<dbReference type="AlphaFoldDB" id="A0ABD0ZH06"/>
<keyword evidence="3" id="KW-1185">Reference proteome</keyword>
<reference evidence="2 3" key="1">
    <citation type="submission" date="2024-04" db="EMBL/GenBank/DDBJ databases">
        <title>Genome assembly C_amara_ONT_v2.</title>
        <authorList>
            <person name="Yant L."/>
            <person name="Moore C."/>
            <person name="Slenker M."/>
        </authorList>
    </citation>
    <scope>NUCLEOTIDE SEQUENCE [LARGE SCALE GENOMIC DNA]</scope>
    <source>
        <tissue evidence="2">Leaf</tissue>
    </source>
</reference>
<dbReference type="PROSITE" id="PS50181">
    <property type="entry name" value="FBOX"/>
    <property type="match status" value="1"/>
</dbReference>
<protein>
    <submittedName>
        <fullName evidence="2">F-box protein</fullName>
    </submittedName>
</protein>